<name>A0ABW4E571_9LACO</name>
<dbReference type="InterPro" id="IPR050188">
    <property type="entry name" value="RluA_PseudoU_synthase"/>
</dbReference>
<dbReference type="RefSeq" id="WP_125747986.1">
    <property type="nucleotide sequence ID" value="NZ_JBHTON010000005.1"/>
</dbReference>
<evidence type="ECO:0000256" key="3">
    <source>
        <dbReference type="RuleBase" id="RU362028"/>
    </source>
</evidence>
<dbReference type="Gene3D" id="3.30.2350.10">
    <property type="entry name" value="Pseudouridine synthase"/>
    <property type="match status" value="1"/>
</dbReference>
<dbReference type="GO" id="GO:0016853">
    <property type="term" value="F:isomerase activity"/>
    <property type="evidence" value="ECO:0007669"/>
    <property type="project" value="UniProtKB-KW"/>
</dbReference>
<dbReference type="PANTHER" id="PTHR21600:SF87">
    <property type="entry name" value="RNA PSEUDOURIDYLATE SYNTHASE DOMAIN-CONTAINING PROTEIN 1"/>
    <property type="match status" value="1"/>
</dbReference>
<comment type="similarity">
    <text evidence="2 3">Belongs to the pseudouridine synthase RluA family.</text>
</comment>
<dbReference type="SUPFAM" id="SSF55120">
    <property type="entry name" value="Pseudouridine synthase"/>
    <property type="match status" value="1"/>
</dbReference>
<comment type="catalytic activity">
    <reaction evidence="1 3">
        <text>a uridine in RNA = a pseudouridine in RNA</text>
        <dbReference type="Rhea" id="RHEA:48348"/>
        <dbReference type="Rhea" id="RHEA-COMP:12068"/>
        <dbReference type="Rhea" id="RHEA-COMP:12069"/>
        <dbReference type="ChEBI" id="CHEBI:65314"/>
        <dbReference type="ChEBI" id="CHEBI:65315"/>
    </reaction>
</comment>
<evidence type="ECO:0000256" key="2">
    <source>
        <dbReference type="ARBA" id="ARBA00010876"/>
    </source>
</evidence>
<gene>
    <name evidence="5" type="ORF">ACFQ5J_02685</name>
</gene>
<accession>A0ABW4E571</accession>
<dbReference type="Pfam" id="PF00849">
    <property type="entry name" value="PseudoU_synth_2"/>
    <property type="match status" value="1"/>
</dbReference>
<dbReference type="Proteomes" id="UP001597252">
    <property type="component" value="Unassembled WGS sequence"/>
</dbReference>
<evidence type="ECO:0000256" key="1">
    <source>
        <dbReference type="ARBA" id="ARBA00000073"/>
    </source>
</evidence>
<dbReference type="InterPro" id="IPR020103">
    <property type="entry name" value="PsdUridine_synth_cat_dom_sf"/>
</dbReference>
<sequence>MPEFTLHTEITQAYPQVTALLQAWHVPKRYRFWLRKHQAILINGQYRYANLPVAAGEQVTIHLTTPPVTTYQKDDAPLTIVYEDAQVLVVNKPAGIKTHPNQPGERHTLMNAVANYLAPNPAYITHRLDMATSGLTLIAKNPLTQALIDQQLATKAMQRSYVALVPHGLAASGTIDAPIGHDPTDKRKRQVRADGEFAITHYRVIQRSQAFDRVWLTLATGRTHQLRVHLAHLGFAIIGDPLYAPVTNAKRLMLHAAELTWQEPLGDRWHTVKSPAPF</sequence>
<evidence type="ECO:0000313" key="6">
    <source>
        <dbReference type="Proteomes" id="UP001597252"/>
    </source>
</evidence>
<comment type="caution">
    <text evidence="5">The sequence shown here is derived from an EMBL/GenBank/DDBJ whole genome shotgun (WGS) entry which is preliminary data.</text>
</comment>
<protein>
    <recommendedName>
        <fullName evidence="3">Pseudouridine synthase</fullName>
        <ecNumber evidence="3">5.4.99.-</ecNumber>
    </recommendedName>
</protein>
<evidence type="ECO:0000259" key="4">
    <source>
        <dbReference type="Pfam" id="PF00849"/>
    </source>
</evidence>
<feature type="domain" description="Pseudouridine synthase RsuA/RluA-like" evidence="4">
    <location>
        <begin position="86"/>
        <end position="232"/>
    </location>
</feature>
<dbReference type="PANTHER" id="PTHR21600">
    <property type="entry name" value="MITOCHONDRIAL RNA PSEUDOURIDINE SYNTHASE"/>
    <property type="match status" value="1"/>
</dbReference>
<dbReference type="CDD" id="cd02869">
    <property type="entry name" value="PseudoU_synth_RluA_like"/>
    <property type="match status" value="1"/>
</dbReference>
<proteinExistence type="inferred from homology"/>
<evidence type="ECO:0000313" key="5">
    <source>
        <dbReference type="EMBL" id="MFD1484133.1"/>
    </source>
</evidence>
<keyword evidence="6" id="KW-1185">Reference proteome</keyword>
<reference evidence="6" key="1">
    <citation type="journal article" date="2019" name="Int. J. Syst. Evol. Microbiol.">
        <title>The Global Catalogue of Microorganisms (GCM) 10K type strain sequencing project: providing services to taxonomists for standard genome sequencing and annotation.</title>
        <authorList>
            <consortium name="The Broad Institute Genomics Platform"/>
            <consortium name="The Broad Institute Genome Sequencing Center for Infectious Disease"/>
            <person name="Wu L."/>
            <person name="Ma J."/>
        </authorList>
    </citation>
    <scope>NUCLEOTIDE SEQUENCE [LARGE SCALE GENOMIC DNA]</scope>
    <source>
        <strain evidence="6">CCM 8903</strain>
    </source>
</reference>
<comment type="function">
    <text evidence="3">Responsible for synthesis of pseudouridine from uracil.</text>
</comment>
<dbReference type="InterPro" id="IPR006225">
    <property type="entry name" value="PsdUridine_synth_RluC/D"/>
</dbReference>
<keyword evidence="3 5" id="KW-0413">Isomerase</keyword>
<dbReference type="InterPro" id="IPR006145">
    <property type="entry name" value="PsdUridine_synth_RsuA/RluA"/>
</dbReference>
<dbReference type="EC" id="5.4.99.-" evidence="3"/>
<dbReference type="EMBL" id="JBHTON010000005">
    <property type="protein sequence ID" value="MFD1484133.1"/>
    <property type="molecule type" value="Genomic_DNA"/>
</dbReference>
<dbReference type="NCBIfam" id="TIGR00005">
    <property type="entry name" value="rluA_subfam"/>
    <property type="match status" value="1"/>
</dbReference>
<organism evidence="5 6">
    <name type="scientific">Lacticaseibacillus baoqingensis</name>
    <dbReference type="NCBI Taxonomy" id="2486013"/>
    <lineage>
        <taxon>Bacteria</taxon>
        <taxon>Bacillati</taxon>
        <taxon>Bacillota</taxon>
        <taxon>Bacilli</taxon>
        <taxon>Lactobacillales</taxon>
        <taxon>Lactobacillaceae</taxon>
        <taxon>Lacticaseibacillus</taxon>
    </lineage>
</organism>